<organism evidence="15 16">
    <name type="scientific">Diploscapter pachys</name>
    <dbReference type="NCBI Taxonomy" id="2018661"/>
    <lineage>
        <taxon>Eukaryota</taxon>
        <taxon>Metazoa</taxon>
        <taxon>Ecdysozoa</taxon>
        <taxon>Nematoda</taxon>
        <taxon>Chromadorea</taxon>
        <taxon>Rhabditida</taxon>
        <taxon>Rhabditina</taxon>
        <taxon>Rhabditomorpha</taxon>
        <taxon>Rhabditoidea</taxon>
        <taxon>Rhabditidae</taxon>
        <taxon>Diploscapter</taxon>
    </lineage>
</organism>
<dbReference type="GO" id="GO:0005737">
    <property type="term" value="C:cytoplasm"/>
    <property type="evidence" value="ECO:0007669"/>
    <property type="project" value="TreeGrafter"/>
</dbReference>
<dbReference type="SMART" id="SM00220">
    <property type="entry name" value="S_TKc"/>
    <property type="match status" value="1"/>
</dbReference>
<dbReference type="SUPFAM" id="SSF56112">
    <property type="entry name" value="Protein kinase-like (PK-like)"/>
    <property type="match status" value="1"/>
</dbReference>
<keyword evidence="6 11" id="KW-0067">ATP-binding</keyword>
<comment type="similarity">
    <text evidence="8">Belongs to the protein kinase superfamily. Ser/Thr protein kinase family. GCN2 subfamily.</text>
</comment>
<comment type="catalytic activity">
    <reaction evidence="10">
        <text>L-seryl-[protein] + ATP = O-phospho-L-seryl-[protein] + ADP + H(+)</text>
        <dbReference type="Rhea" id="RHEA:17989"/>
        <dbReference type="Rhea" id="RHEA-COMP:9863"/>
        <dbReference type="Rhea" id="RHEA-COMP:11604"/>
        <dbReference type="ChEBI" id="CHEBI:15378"/>
        <dbReference type="ChEBI" id="CHEBI:29999"/>
        <dbReference type="ChEBI" id="CHEBI:30616"/>
        <dbReference type="ChEBI" id="CHEBI:83421"/>
        <dbReference type="ChEBI" id="CHEBI:456216"/>
        <dbReference type="EC" id="2.7.11.1"/>
    </reaction>
    <physiologicalReaction direction="left-to-right" evidence="10">
        <dbReference type="Rhea" id="RHEA:17990"/>
    </physiologicalReaction>
</comment>
<gene>
    <name evidence="15" type="ORF">WR25_08926</name>
</gene>
<evidence type="ECO:0000256" key="2">
    <source>
        <dbReference type="ARBA" id="ARBA00022527"/>
    </source>
</evidence>
<keyword evidence="7" id="KW-0652">Protein synthesis inhibitor</keyword>
<accession>A0A2A2LSC3</accession>
<evidence type="ECO:0000256" key="9">
    <source>
        <dbReference type="ARBA" id="ARBA00048659"/>
    </source>
</evidence>
<dbReference type="AlphaFoldDB" id="A0A2A2LSC3"/>
<sequence length="728" mass="83104">MRHAIYSRQVVDFSRFFFSNFSSFHDFEFRRLLMKVEEEKGESEEPTTSQLVRKLDGLINQPKIKLKCSSLPGRRASENSALRWNGESSQSNENGDDHLQPLTRQDSGNSTMQLECREEKGIYRKSKVLWTLFASFMDVFCDMLPVSRRVVVRNALTKTLLINRIVPPNFLSEDSSPLRESFTQLLSSVIRGTSQSPSIEYSYISNKSNVLPEKSRYTTDFEEIEEIGHGGFGIVYKVRAKLDRRYYAVKKIQLKRMMDITKKVLNEIQLLALLNHPNIVRYYSGWVELNSPENGSRPMETMHSDVGEAGRITPFLSFVNPPSVEIVKANGTMHIEEVLSDMSLNGDVRQMHSPQKSESQNLLNAEKSNDKMESSSNSFNPSSASSSASPTKKNPNVSRFWQNPNAESSSETTTSEEEPTDEKETGEEDESRDSIFDRSKRGQEERERSDPTTPVLEAPNTKTMLVPTKPQAKPKFQSFKPVMYIQMELCSITLEQYLIARNKEIAMLGSSNVDGNFNRQLTQQLLSALEYIHSRNVMHRDVKPGNVFLKRTNDRVHFMLGDFGLATVDFHLGGTAKSKNTVAFPQRIEITHSIGVGTTTYAAPEQIKSSSYDTSVDIYSAGIVLYETYNVFITSMERFGVLEKFKKRQVTKVVEDFWPTVIPVLLKMTDPEPKNRPTASQILQEFVHKESETVASLKEIIKNQEIEMDRLRCQLRKFLIQKQIMNRN</sequence>
<dbReference type="GO" id="GO:0005524">
    <property type="term" value="F:ATP binding"/>
    <property type="evidence" value="ECO:0007669"/>
    <property type="project" value="UniProtKB-UniRule"/>
</dbReference>
<dbReference type="InterPro" id="IPR008271">
    <property type="entry name" value="Ser/Thr_kinase_AS"/>
</dbReference>
<feature type="region of interest" description="Disordered" evidence="13">
    <location>
        <begin position="348"/>
        <end position="461"/>
    </location>
</feature>
<keyword evidence="3" id="KW-0808">Transferase</keyword>
<comment type="catalytic activity">
    <reaction evidence="9">
        <text>L-threonyl-[protein] + ATP = O-phospho-L-threonyl-[protein] + ADP + H(+)</text>
        <dbReference type="Rhea" id="RHEA:46608"/>
        <dbReference type="Rhea" id="RHEA-COMP:11060"/>
        <dbReference type="Rhea" id="RHEA-COMP:11605"/>
        <dbReference type="ChEBI" id="CHEBI:15378"/>
        <dbReference type="ChEBI" id="CHEBI:30013"/>
        <dbReference type="ChEBI" id="CHEBI:30616"/>
        <dbReference type="ChEBI" id="CHEBI:61977"/>
        <dbReference type="ChEBI" id="CHEBI:456216"/>
        <dbReference type="EC" id="2.7.11.1"/>
    </reaction>
    <physiologicalReaction direction="left-to-right" evidence="9">
        <dbReference type="Rhea" id="RHEA:46609"/>
    </physiologicalReaction>
</comment>
<dbReference type="Gene3D" id="1.10.510.10">
    <property type="entry name" value="Transferase(Phosphotransferase) domain 1"/>
    <property type="match status" value="1"/>
</dbReference>
<evidence type="ECO:0000256" key="3">
    <source>
        <dbReference type="ARBA" id="ARBA00022679"/>
    </source>
</evidence>
<dbReference type="Gene3D" id="3.30.200.20">
    <property type="entry name" value="Phosphorylase Kinase, domain 1"/>
    <property type="match status" value="1"/>
</dbReference>
<dbReference type="PANTHER" id="PTHR11042:SF160">
    <property type="entry name" value="EUKARYOTIC TRANSLATION INITIATION FACTOR 2-ALPHA KINASE 1"/>
    <property type="match status" value="1"/>
</dbReference>
<keyword evidence="12" id="KW-0175">Coiled coil</keyword>
<evidence type="ECO:0000256" key="7">
    <source>
        <dbReference type="ARBA" id="ARBA00023193"/>
    </source>
</evidence>
<evidence type="ECO:0000256" key="5">
    <source>
        <dbReference type="ARBA" id="ARBA00022777"/>
    </source>
</evidence>
<evidence type="ECO:0000313" key="16">
    <source>
        <dbReference type="Proteomes" id="UP000218231"/>
    </source>
</evidence>
<keyword evidence="16" id="KW-1185">Reference proteome</keyword>
<proteinExistence type="inferred from homology"/>
<evidence type="ECO:0000259" key="14">
    <source>
        <dbReference type="PROSITE" id="PS50011"/>
    </source>
</evidence>
<dbReference type="STRING" id="2018661.A0A2A2LSC3"/>
<keyword evidence="5" id="KW-0418">Kinase</keyword>
<evidence type="ECO:0000256" key="13">
    <source>
        <dbReference type="SAM" id="MobiDB-lite"/>
    </source>
</evidence>
<feature type="binding site" evidence="11">
    <location>
        <position position="251"/>
    </location>
    <ligand>
        <name>ATP</name>
        <dbReference type="ChEBI" id="CHEBI:30616"/>
    </ligand>
</feature>
<feature type="compositionally biased region" description="Polar residues" evidence="13">
    <location>
        <begin position="102"/>
        <end position="113"/>
    </location>
</feature>
<dbReference type="Proteomes" id="UP000218231">
    <property type="component" value="Unassembled WGS sequence"/>
</dbReference>
<evidence type="ECO:0000256" key="8">
    <source>
        <dbReference type="ARBA" id="ARBA00037982"/>
    </source>
</evidence>
<feature type="coiled-coil region" evidence="12">
    <location>
        <begin position="694"/>
        <end position="721"/>
    </location>
</feature>
<dbReference type="InterPro" id="IPR011009">
    <property type="entry name" value="Kinase-like_dom_sf"/>
</dbReference>
<dbReference type="PROSITE" id="PS50011">
    <property type="entry name" value="PROTEIN_KINASE_DOM"/>
    <property type="match status" value="1"/>
</dbReference>
<feature type="compositionally biased region" description="Basic and acidic residues" evidence="13">
    <location>
        <begin position="432"/>
        <end position="450"/>
    </location>
</feature>
<dbReference type="InterPro" id="IPR000719">
    <property type="entry name" value="Prot_kinase_dom"/>
</dbReference>
<feature type="domain" description="Protein kinase" evidence="14">
    <location>
        <begin position="221"/>
        <end position="687"/>
    </location>
</feature>
<feature type="compositionally biased region" description="Acidic residues" evidence="13">
    <location>
        <begin position="414"/>
        <end position="431"/>
    </location>
</feature>
<dbReference type="EC" id="2.7.11.1" evidence="1"/>
<evidence type="ECO:0000256" key="1">
    <source>
        <dbReference type="ARBA" id="ARBA00012513"/>
    </source>
</evidence>
<dbReference type="PROSITE" id="PS00108">
    <property type="entry name" value="PROTEIN_KINASE_ST"/>
    <property type="match status" value="1"/>
</dbReference>
<feature type="compositionally biased region" description="Low complexity" evidence="13">
    <location>
        <begin position="374"/>
        <end position="390"/>
    </location>
</feature>
<evidence type="ECO:0000256" key="4">
    <source>
        <dbReference type="ARBA" id="ARBA00022741"/>
    </source>
</evidence>
<dbReference type="PANTHER" id="PTHR11042">
    <property type="entry name" value="EUKARYOTIC TRANSLATION INITIATION FACTOR 2-ALPHA KINASE EIF2-ALPHA KINASE -RELATED"/>
    <property type="match status" value="1"/>
</dbReference>
<evidence type="ECO:0000256" key="6">
    <source>
        <dbReference type="ARBA" id="ARBA00022840"/>
    </source>
</evidence>
<dbReference type="OrthoDB" id="1405469at2759"/>
<comment type="caution">
    <text evidence="15">The sequence shown here is derived from an EMBL/GenBank/DDBJ whole genome shotgun (WGS) entry which is preliminary data.</text>
</comment>
<dbReference type="EMBL" id="LIAE01006478">
    <property type="protein sequence ID" value="PAV89068.1"/>
    <property type="molecule type" value="Genomic_DNA"/>
</dbReference>
<reference evidence="15 16" key="1">
    <citation type="journal article" date="2017" name="Curr. Biol.">
        <title>Genome architecture and evolution of a unichromosomal asexual nematode.</title>
        <authorList>
            <person name="Fradin H."/>
            <person name="Zegar C."/>
            <person name="Gutwein M."/>
            <person name="Lucas J."/>
            <person name="Kovtun M."/>
            <person name="Corcoran D."/>
            <person name="Baugh L.R."/>
            <person name="Kiontke K."/>
            <person name="Gunsalus K."/>
            <person name="Fitch D.H."/>
            <person name="Piano F."/>
        </authorList>
    </citation>
    <scope>NUCLEOTIDE SEQUENCE [LARGE SCALE GENOMIC DNA]</scope>
    <source>
        <strain evidence="15">PF1309</strain>
    </source>
</reference>
<feature type="region of interest" description="Disordered" evidence="13">
    <location>
        <begin position="79"/>
        <end position="113"/>
    </location>
</feature>
<dbReference type="GO" id="GO:0005634">
    <property type="term" value="C:nucleus"/>
    <property type="evidence" value="ECO:0007669"/>
    <property type="project" value="TreeGrafter"/>
</dbReference>
<keyword evidence="4 11" id="KW-0547">Nucleotide-binding</keyword>
<feature type="compositionally biased region" description="Polar residues" evidence="13">
    <location>
        <begin position="352"/>
        <end position="363"/>
    </location>
</feature>
<keyword evidence="2" id="KW-0723">Serine/threonine-protein kinase</keyword>
<feature type="compositionally biased region" description="Polar residues" evidence="13">
    <location>
        <begin position="79"/>
        <end position="93"/>
    </location>
</feature>
<name>A0A2A2LSC3_9BILA</name>
<evidence type="ECO:0000313" key="15">
    <source>
        <dbReference type="EMBL" id="PAV89068.1"/>
    </source>
</evidence>
<protein>
    <recommendedName>
        <fullName evidence="1">non-specific serine/threonine protein kinase</fullName>
        <ecNumber evidence="1">2.7.11.1</ecNumber>
    </recommendedName>
</protein>
<dbReference type="GO" id="GO:0004694">
    <property type="term" value="F:eukaryotic translation initiation factor 2alpha kinase activity"/>
    <property type="evidence" value="ECO:0007669"/>
    <property type="project" value="TreeGrafter"/>
</dbReference>
<dbReference type="PROSITE" id="PS00107">
    <property type="entry name" value="PROTEIN_KINASE_ATP"/>
    <property type="match status" value="1"/>
</dbReference>
<dbReference type="InterPro" id="IPR050339">
    <property type="entry name" value="CC_SR_Kinase"/>
</dbReference>
<dbReference type="Pfam" id="PF00069">
    <property type="entry name" value="Pkinase"/>
    <property type="match status" value="2"/>
</dbReference>
<evidence type="ECO:0000256" key="11">
    <source>
        <dbReference type="PROSITE-ProRule" id="PRU10141"/>
    </source>
</evidence>
<evidence type="ECO:0000256" key="10">
    <source>
        <dbReference type="ARBA" id="ARBA00048977"/>
    </source>
</evidence>
<dbReference type="InterPro" id="IPR017441">
    <property type="entry name" value="Protein_kinase_ATP_BS"/>
</dbReference>
<feature type="compositionally biased region" description="Polar residues" evidence="13">
    <location>
        <begin position="391"/>
        <end position="406"/>
    </location>
</feature>
<evidence type="ECO:0000256" key="12">
    <source>
        <dbReference type="SAM" id="Coils"/>
    </source>
</evidence>
<dbReference type="GO" id="GO:0017148">
    <property type="term" value="P:negative regulation of translation"/>
    <property type="evidence" value="ECO:0007669"/>
    <property type="project" value="UniProtKB-KW"/>
</dbReference>